<dbReference type="Proteomes" id="UP000184383">
    <property type="component" value="Unassembled WGS sequence"/>
</dbReference>
<dbReference type="AlphaFoldDB" id="A0A1L9RU51"/>
<dbReference type="STRING" id="1073089.A0A1L9RU51"/>
<sequence length="256" mass="29771">MSEKVSFGPSFIGMIVHFDQPRHWTWRLEAKVSEQHDQLSSWEFDAYERPSAAYGTFSCRNVNNPDQTGIMKIFKQVPYAGSDFEPPERRKSQASTELTEDAMDELKALRQLVDNGAEHTPTLRSCKIEKQGEDELVPDGFVAYLLIRPPPGRCLKSLYWALGAMERQAIRNAFRVAWLDCVKKGIYPQGGKIGHLMWDASLNKVYITEFQMWRPRRPTDTWKDIEWMAWGLAKPPRGYQWSRETRAHPDKTDWEM</sequence>
<name>A0A1L9RU51_ASPWE</name>
<reference evidence="2" key="1">
    <citation type="journal article" date="2017" name="Genome Biol.">
        <title>Comparative genomics reveals high biological diversity and specific adaptations in the industrially and medically important fungal genus Aspergillus.</title>
        <authorList>
            <person name="de Vries R.P."/>
            <person name="Riley R."/>
            <person name="Wiebenga A."/>
            <person name="Aguilar-Osorio G."/>
            <person name="Amillis S."/>
            <person name="Uchima C.A."/>
            <person name="Anderluh G."/>
            <person name="Asadollahi M."/>
            <person name="Askin M."/>
            <person name="Barry K."/>
            <person name="Battaglia E."/>
            <person name="Bayram O."/>
            <person name="Benocci T."/>
            <person name="Braus-Stromeyer S.A."/>
            <person name="Caldana C."/>
            <person name="Canovas D."/>
            <person name="Cerqueira G.C."/>
            <person name="Chen F."/>
            <person name="Chen W."/>
            <person name="Choi C."/>
            <person name="Clum A."/>
            <person name="Dos Santos R.A."/>
            <person name="Damasio A.R."/>
            <person name="Diallinas G."/>
            <person name="Emri T."/>
            <person name="Fekete E."/>
            <person name="Flipphi M."/>
            <person name="Freyberg S."/>
            <person name="Gallo A."/>
            <person name="Gournas C."/>
            <person name="Habgood R."/>
            <person name="Hainaut M."/>
            <person name="Harispe M.L."/>
            <person name="Henrissat B."/>
            <person name="Hilden K.S."/>
            <person name="Hope R."/>
            <person name="Hossain A."/>
            <person name="Karabika E."/>
            <person name="Karaffa L."/>
            <person name="Karanyi Z."/>
            <person name="Krasevec N."/>
            <person name="Kuo A."/>
            <person name="Kusch H."/>
            <person name="LaButti K."/>
            <person name="Lagendijk E.L."/>
            <person name="Lapidus A."/>
            <person name="Levasseur A."/>
            <person name="Lindquist E."/>
            <person name="Lipzen A."/>
            <person name="Logrieco A.F."/>
            <person name="MacCabe A."/>
            <person name="Maekelae M.R."/>
            <person name="Malavazi I."/>
            <person name="Melin P."/>
            <person name="Meyer V."/>
            <person name="Mielnichuk N."/>
            <person name="Miskei M."/>
            <person name="Molnar A.P."/>
            <person name="Mule G."/>
            <person name="Ngan C.Y."/>
            <person name="Orejas M."/>
            <person name="Orosz E."/>
            <person name="Ouedraogo J.P."/>
            <person name="Overkamp K.M."/>
            <person name="Park H.-S."/>
            <person name="Perrone G."/>
            <person name="Piumi F."/>
            <person name="Punt P.J."/>
            <person name="Ram A.F."/>
            <person name="Ramon A."/>
            <person name="Rauscher S."/>
            <person name="Record E."/>
            <person name="Riano-Pachon D.M."/>
            <person name="Robert V."/>
            <person name="Roehrig J."/>
            <person name="Ruller R."/>
            <person name="Salamov A."/>
            <person name="Salih N.S."/>
            <person name="Samson R.A."/>
            <person name="Sandor E."/>
            <person name="Sanguinetti M."/>
            <person name="Schuetze T."/>
            <person name="Sepcic K."/>
            <person name="Shelest E."/>
            <person name="Sherlock G."/>
            <person name="Sophianopoulou V."/>
            <person name="Squina F.M."/>
            <person name="Sun H."/>
            <person name="Susca A."/>
            <person name="Todd R.B."/>
            <person name="Tsang A."/>
            <person name="Unkles S.E."/>
            <person name="van de Wiele N."/>
            <person name="van Rossen-Uffink D."/>
            <person name="Oliveira J.V."/>
            <person name="Vesth T.C."/>
            <person name="Visser J."/>
            <person name="Yu J.-H."/>
            <person name="Zhou M."/>
            <person name="Andersen M.R."/>
            <person name="Archer D.B."/>
            <person name="Baker S.E."/>
            <person name="Benoit I."/>
            <person name="Brakhage A.A."/>
            <person name="Braus G.H."/>
            <person name="Fischer R."/>
            <person name="Frisvad J.C."/>
            <person name="Goldman G.H."/>
            <person name="Houbraken J."/>
            <person name="Oakley B."/>
            <person name="Pocsi I."/>
            <person name="Scazzocchio C."/>
            <person name="Seiboth B."/>
            <person name="vanKuyk P.A."/>
            <person name="Wortman J."/>
            <person name="Dyer P.S."/>
            <person name="Grigoriev I.V."/>
        </authorList>
    </citation>
    <scope>NUCLEOTIDE SEQUENCE [LARGE SCALE GENOMIC DNA]</scope>
    <source>
        <strain evidence="2">DTO 134E9</strain>
    </source>
</reference>
<evidence type="ECO:0000313" key="2">
    <source>
        <dbReference type="Proteomes" id="UP000184383"/>
    </source>
</evidence>
<dbReference type="GeneID" id="63750214"/>
<dbReference type="VEuPathDB" id="FungiDB:ASPWEDRAFT_36074"/>
<accession>A0A1L9RU51</accession>
<dbReference type="RefSeq" id="XP_040692126.1">
    <property type="nucleotide sequence ID" value="XM_040834366.1"/>
</dbReference>
<proteinExistence type="predicted"/>
<dbReference type="EMBL" id="KV878210">
    <property type="protein sequence ID" value="OJJ38450.1"/>
    <property type="molecule type" value="Genomic_DNA"/>
</dbReference>
<keyword evidence="2" id="KW-1185">Reference proteome</keyword>
<gene>
    <name evidence="1" type="ORF">ASPWEDRAFT_36074</name>
</gene>
<organism evidence="1 2">
    <name type="scientific">Aspergillus wentii DTO 134E9</name>
    <dbReference type="NCBI Taxonomy" id="1073089"/>
    <lineage>
        <taxon>Eukaryota</taxon>
        <taxon>Fungi</taxon>
        <taxon>Dikarya</taxon>
        <taxon>Ascomycota</taxon>
        <taxon>Pezizomycotina</taxon>
        <taxon>Eurotiomycetes</taxon>
        <taxon>Eurotiomycetidae</taxon>
        <taxon>Eurotiales</taxon>
        <taxon>Aspergillaceae</taxon>
        <taxon>Aspergillus</taxon>
        <taxon>Aspergillus subgen. Cremei</taxon>
    </lineage>
</organism>
<dbReference type="OrthoDB" id="5401170at2759"/>
<protein>
    <submittedName>
        <fullName evidence="1">Uncharacterized protein</fullName>
    </submittedName>
</protein>
<evidence type="ECO:0000313" key="1">
    <source>
        <dbReference type="EMBL" id="OJJ38450.1"/>
    </source>
</evidence>